<evidence type="ECO:0000313" key="6">
    <source>
        <dbReference type="RefSeq" id="XP_055891753.1"/>
    </source>
</evidence>
<keyword evidence="3" id="KW-0812">Transmembrane</keyword>
<dbReference type="GO" id="GO:0004767">
    <property type="term" value="F:sphingomyelin phosphodiesterase activity"/>
    <property type="evidence" value="ECO:0007669"/>
    <property type="project" value="UniProtKB-EC"/>
</dbReference>
<name>A0A9W3AX19_BIOGL</name>
<organism evidence="5 6">
    <name type="scientific">Biomphalaria glabrata</name>
    <name type="common">Bloodfluke planorb</name>
    <name type="synonym">Freshwater snail</name>
    <dbReference type="NCBI Taxonomy" id="6526"/>
    <lineage>
        <taxon>Eukaryota</taxon>
        <taxon>Metazoa</taxon>
        <taxon>Spiralia</taxon>
        <taxon>Lophotrochozoa</taxon>
        <taxon>Mollusca</taxon>
        <taxon>Gastropoda</taxon>
        <taxon>Heterobranchia</taxon>
        <taxon>Euthyneura</taxon>
        <taxon>Panpulmonata</taxon>
        <taxon>Hygrophila</taxon>
        <taxon>Lymnaeoidea</taxon>
        <taxon>Planorbidae</taxon>
        <taxon>Biomphalaria</taxon>
    </lineage>
</organism>
<feature type="domain" description="Endonuclease/exonuclease/phosphatase" evidence="4">
    <location>
        <begin position="233"/>
        <end position="496"/>
    </location>
</feature>
<evidence type="ECO:0000256" key="3">
    <source>
        <dbReference type="SAM" id="Phobius"/>
    </source>
</evidence>
<feature type="transmembrane region" description="Helical" evidence="3">
    <location>
        <begin position="77"/>
        <end position="102"/>
    </location>
</feature>
<keyword evidence="5" id="KW-1185">Reference proteome</keyword>
<keyword evidence="3" id="KW-1133">Transmembrane helix</keyword>
<dbReference type="PANTHER" id="PTHR16320:SF1">
    <property type="entry name" value="SPHINGOMYELINASE DDB_G0288017"/>
    <property type="match status" value="1"/>
</dbReference>
<dbReference type="GeneID" id="106059368"/>
<dbReference type="InterPro" id="IPR036691">
    <property type="entry name" value="Endo/exonu/phosph_ase_sf"/>
</dbReference>
<dbReference type="Gene3D" id="3.60.10.10">
    <property type="entry name" value="Endonuclease/exonuclease/phosphatase"/>
    <property type="match status" value="1"/>
</dbReference>
<dbReference type="InterPro" id="IPR005135">
    <property type="entry name" value="Endo/exonuclease/phosphatase"/>
</dbReference>
<sequence>MIYRFYAINIKEVEDKTAKMLFTPESGLAHHCLLISRCLLYPSYVSFNCLLSLYITTFQEEKTPNYVLLKKIFLTPVYAAFFVLFLPIMLVFLPIRCALLYVRRPFMCSQHHTPYTDWQTQVLKNAIDKGFHKFGVATANLCLMPELASKMNHLTNVSYRARKIGEKIITSQFFDREWEKEELEMKMYSSNIEAKSCRENGLIGCAGDNTENQQKPVDQCLEGDVSTDFPVVDVFAIQEAWSSYQNKLLIQQLQKIFPYIVHDAGVHAFRNNAFFLNSGLLIASKHPISAVDFKAYTCFVKHGKLLSNGLLMTQLLLGSSKANNRNRYIGYVFNTHLQSYQGKDQIIPKQLDEMLDWIKQFKAENTKFGDIELFCLVCGDFNFDNFSPADRESSQHPLFTEFSDFCRVQANLDKSWTVGTELRPEFMHDNIVSTPEGLKTVLEDQALRQCHLVDADIVEHCKEAIVTGTVKKDAQGNVLIFPEGGRRRIDYILSGRSSPLNVAGYHFVTKLATLTDHIPVAMEFTCPKLH</sequence>
<dbReference type="OrthoDB" id="40902at2759"/>
<dbReference type="EC" id="3.1.4.12" evidence="2"/>
<protein>
    <recommendedName>
        <fullName evidence="2">sphingomyelin phosphodiesterase</fullName>
        <ecNumber evidence="2">3.1.4.12</ecNumber>
    </recommendedName>
</protein>
<evidence type="ECO:0000259" key="4">
    <source>
        <dbReference type="Pfam" id="PF03372"/>
    </source>
</evidence>
<evidence type="ECO:0000256" key="2">
    <source>
        <dbReference type="ARBA" id="ARBA00012369"/>
    </source>
</evidence>
<dbReference type="Proteomes" id="UP001165740">
    <property type="component" value="Chromosome 7"/>
</dbReference>
<dbReference type="GO" id="GO:0005737">
    <property type="term" value="C:cytoplasm"/>
    <property type="evidence" value="ECO:0007669"/>
    <property type="project" value="TreeGrafter"/>
</dbReference>
<dbReference type="PANTHER" id="PTHR16320">
    <property type="entry name" value="SPHINGOMYELINASE FAMILY MEMBER"/>
    <property type="match status" value="1"/>
</dbReference>
<dbReference type="Pfam" id="PF03372">
    <property type="entry name" value="Exo_endo_phos"/>
    <property type="match status" value="1"/>
</dbReference>
<dbReference type="AlphaFoldDB" id="A0A9W3AX19"/>
<dbReference type="InterPro" id="IPR038772">
    <property type="entry name" value="Sph/SMPD2-like"/>
</dbReference>
<evidence type="ECO:0000256" key="1">
    <source>
        <dbReference type="ARBA" id="ARBA00006335"/>
    </source>
</evidence>
<dbReference type="RefSeq" id="XP_055891753.1">
    <property type="nucleotide sequence ID" value="XM_056035778.1"/>
</dbReference>
<evidence type="ECO:0000313" key="5">
    <source>
        <dbReference type="Proteomes" id="UP001165740"/>
    </source>
</evidence>
<dbReference type="SUPFAM" id="SSF56219">
    <property type="entry name" value="DNase I-like"/>
    <property type="match status" value="1"/>
</dbReference>
<accession>A0A9W3AX19</accession>
<gene>
    <name evidence="6" type="primary">LOC106059368</name>
</gene>
<proteinExistence type="inferred from homology"/>
<dbReference type="OMA" id="TANHELF"/>
<reference evidence="6" key="1">
    <citation type="submission" date="2025-08" db="UniProtKB">
        <authorList>
            <consortium name="RefSeq"/>
        </authorList>
    </citation>
    <scope>IDENTIFICATION</scope>
</reference>
<keyword evidence="3" id="KW-0472">Membrane</keyword>
<comment type="similarity">
    <text evidence="1">Belongs to the neutral sphingomyelinase family.</text>
</comment>